<dbReference type="InterPro" id="IPR001002">
    <property type="entry name" value="Chitin-bd_1"/>
</dbReference>
<feature type="disulfide bond" evidence="2">
    <location>
        <begin position="356"/>
        <end position="368"/>
    </location>
</feature>
<proteinExistence type="predicted"/>
<protein>
    <recommendedName>
        <fullName evidence="4">Chitin-binding type-1 domain-containing protein</fullName>
    </recommendedName>
</protein>
<feature type="compositionally biased region" description="Low complexity" evidence="3">
    <location>
        <begin position="394"/>
        <end position="432"/>
    </location>
</feature>
<evidence type="ECO:0000313" key="5">
    <source>
        <dbReference type="EMBL" id="KAL3772154.1"/>
    </source>
</evidence>
<dbReference type="AlphaFoldDB" id="A0ABD3N930"/>
<dbReference type="InterPro" id="IPR036861">
    <property type="entry name" value="Endochitinase-like_sf"/>
</dbReference>
<gene>
    <name evidence="5" type="ORF">ACHAWO_004171</name>
</gene>
<organism evidence="5 6">
    <name type="scientific">Cyclotella atomus</name>
    <dbReference type="NCBI Taxonomy" id="382360"/>
    <lineage>
        <taxon>Eukaryota</taxon>
        <taxon>Sar</taxon>
        <taxon>Stramenopiles</taxon>
        <taxon>Ochrophyta</taxon>
        <taxon>Bacillariophyta</taxon>
        <taxon>Coscinodiscophyceae</taxon>
        <taxon>Thalassiosirophycidae</taxon>
        <taxon>Stephanodiscales</taxon>
        <taxon>Stephanodiscaceae</taxon>
        <taxon>Cyclotella</taxon>
    </lineage>
</organism>
<feature type="disulfide bond" evidence="2">
    <location>
        <begin position="361"/>
        <end position="375"/>
    </location>
</feature>
<dbReference type="Gene3D" id="1.10.530.10">
    <property type="match status" value="1"/>
</dbReference>
<reference evidence="5 6" key="1">
    <citation type="submission" date="2024-10" db="EMBL/GenBank/DDBJ databases">
        <title>Updated reference genomes for cyclostephanoid diatoms.</title>
        <authorList>
            <person name="Roberts W.R."/>
            <person name="Alverson A.J."/>
        </authorList>
    </citation>
    <scope>NUCLEOTIDE SEQUENCE [LARGE SCALE GENOMIC DNA]</scope>
    <source>
        <strain evidence="5 6">AJA010-31</strain>
    </source>
</reference>
<name>A0ABD3N930_9STRA</name>
<evidence type="ECO:0000259" key="4">
    <source>
        <dbReference type="PROSITE" id="PS50941"/>
    </source>
</evidence>
<dbReference type="EMBL" id="JALLPJ020001273">
    <property type="protein sequence ID" value="KAL3772154.1"/>
    <property type="molecule type" value="Genomic_DNA"/>
</dbReference>
<feature type="compositionally biased region" description="Low complexity" evidence="3">
    <location>
        <begin position="300"/>
        <end position="340"/>
    </location>
</feature>
<dbReference type="PROSITE" id="PS00026">
    <property type="entry name" value="CHIT_BIND_I_1"/>
    <property type="match status" value="1"/>
</dbReference>
<dbReference type="Pfam" id="PF00187">
    <property type="entry name" value="Chitin_bind_1"/>
    <property type="match status" value="1"/>
</dbReference>
<dbReference type="PANTHER" id="PTHR21113">
    <property type="entry name" value="AGAP001705-PA"/>
    <property type="match status" value="1"/>
</dbReference>
<feature type="region of interest" description="Disordered" evidence="3">
    <location>
        <begin position="296"/>
        <end position="340"/>
    </location>
</feature>
<dbReference type="InterPro" id="IPR018371">
    <property type="entry name" value="Chitin-binding_1_CS"/>
</dbReference>
<comment type="caution">
    <text evidence="2">Lacks conserved residue(s) required for the propagation of feature annotation.</text>
</comment>
<dbReference type="SUPFAM" id="SSF57016">
    <property type="entry name" value="Plant lectins/antimicrobial peptides"/>
    <property type="match status" value="1"/>
</dbReference>
<dbReference type="PANTHER" id="PTHR21113:SF4">
    <property type="entry name" value="CHITIN-BINDING TYPE-4 DOMAIN-CONTAINING PROTEIN"/>
    <property type="match status" value="1"/>
</dbReference>
<evidence type="ECO:0000256" key="2">
    <source>
        <dbReference type="PROSITE-ProRule" id="PRU00261"/>
    </source>
</evidence>
<sequence length="938" mass="100919">MILLSSSPISIHRLIKSKVLLICNNITFNHSIDQGKYDHISKRASPRRTTGSQLCSLGVDAHGYLKTPRSRNYYASVEGKWSGGTESDPAVETCPHCLNIGGTEARCGFVGDHNYDLPPNAIGGIMPTATQGCYKPEADITFESVLTSHHMGHFAFKACPISHGEVPTQECFDANPLTFLSGELYGANVDPLYPARAYIPRTDYVGGLVRDSSGDYVMRHKYRLPAGLSGDLVLIQWHYVTGNSCKDVGYDTYNWPDGFYPGNLPTCSQPLPEDGRGVPEQFWNCAELKISNECDGPEVTSTSTTTTSSTSSSTTNGTGATTTSAASTTSSTTSKATTPAGTCKAETGACGPNQPCGDGLCCSQWGYCGTTEAYCGDCCQNGNCWNDPTPITPKPTSQTTSPPTNKPTTTPETSTSSTSTSTSTTTSSSSIPIGDLVVDTSNRCGFSELDARENCKPVCSTDSDCAAGEFCWAPHENYCGSIPKRTYTNPVESKVVSRCGTSELNARTFCGEPCSWQCSKPGESCFAVHTNYCGSAYSEEGVASTTTSSTSSSGSTTTVLTTTGSTGATTTSGSTTTSSSSTGTSSPTAIFPTSSPITRPPSSSAAAAVEAVLDQSKEGIDNNILLYQTPSMQWEPSSVYRYNDLLAGLRVMYNNGVANKFFYMGDDSPNGHKYGLVNIAAFLAQSMKETIQYNACDENSWDLVNGVYPVSNACGQLGQSYQDYKCSAEEAHMECPVNPNMKIKATTNAKWYGAPAPLYCRPKTDYPFTGYWDHSAECNKPWANPPEYCEEYSGQKAGAFNNNSPVPNSSGRTDVEGCCFWGRGVIQTTGVCNFGKLNWYLGARAAEDGREAMYPDINFCEQPDAICSSEEHKELKWIAGMFYWVESLQSYNVGGWNYIDELHKFVDNGMSGNSFIDAVSGIADRSNNFYKVLAEFDI</sequence>
<feature type="domain" description="Chitin-binding type-1" evidence="4">
    <location>
        <begin position="347"/>
        <end position="386"/>
    </location>
</feature>
<dbReference type="GO" id="GO:0008061">
    <property type="term" value="F:chitin binding"/>
    <property type="evidence" value="ECO:0007669"/>
    <property type="project" value="UniProtKB-UniRule"/>
</dbReference>
<dbReference type="CDD" id="cd00035">
    <property type="entry name" value="ChtBD1"/>
    <property type="match status" value="1"/>
</dbReference>
<dbReference type="Proteomes" id="UP001530400">
    <property type="component" value="Unassembled WGS sequence"/>
</dbReference>
<comment type="caution">
    <text evidence="5">The sequence shown here is derived from an EMBL/GenBank/DDBJ whole genome shotgun (WGS) entry which is preliminary data.</text>
</comment>
<feature type="region of interest" description="Disordered" evidence="3">
    <location>
        <begin position="544"/>
        <end position="602"/>
    </location>
</feature>
<dbReference type="Gene3D" id="3.30.60.10">
    <property type="entry name" value="Endochitinase-like"/>
    <property type="match status" value="1"/>
</dbReference>
<evidence type="ECO:0000256" key="3">
    <source>
        <dbReference type="SAM" id="MobiDB-lite"/>
    </source>
</evidence>
<evidence type="ECO:0000313" key="6">
    <source>
        <dbReference type="Proteomes" id="UP001530400"/>
    </source>
</evidence>
<keyword evidence="1 2" id="KW-0147">Chitin-binding</keyword>
<keyword evidence="6" id="KW-1185">Reference proteome</keyword>
<accession>A0ABD3N930</accession>
<evidence type="ECO:0000256" key="1">
    <source>
        <dbReference type="ARBA" id="ARBA00022669"/>
    </source>
</evidence>
<keyword evidence="2" id="KW-1015">Disulfide bond</keyword>
<feature type="region of interest" description="Disordered" evidence="3">
    <location>
        <begin position="394"/>
        <end position="434"/>
    </location>
</feature>
<dbReference type="SMART" id="SM00270">
    <property type="entry name" value="ChtBD1"/>
    <property type="match status" value="1"/>
</dbReference>
<dbReference type="PROSITE" id="PS50941">
    <property type="entry name" value="CHIT_BIND_I_2"/>
    <property type="match status" value="1"/>
</dbReference>